<dbReference type="InterPro" id="IPR042451">
    <property type="entry name" value="ZPR1_A/B_dom"/>
</dbReference>
<feature type="domain" description="Zinc finger ZPR1-type" evidence="10">
    <location>
        <begin position="38"/>
        <end position="195"/>
    </location>
</feature>
<dbReference type="Pfam" id="PF03367">
    <property type="entry name" value="Zn_ribbon_ZPR1"/>
    <property type="match status" value="2"/>
</dbReference>
<dbReference type="Gene3D" id="2.60.120.1040">
    <property type="entry name" value="ZPR1, A/B domain"/>
    <property type="match status" value="2"/>
</dbReference>
<evidence type="ECO:0000256" key="2">
    <source>
        <dbReference type="ARBA" id="ARBA00008354"/>
    </source>
</evidence>
<reference evidence="11 12" key="1">
    <citation type="journal article" date="2013" name="MBio">
        <title>Genome sequencing of the plant pathogen Taphrina deformans, the causal agent of peach leaf curl.</title>
        <authorList>
            <person name="Cisse O.H."/>
            <person name="Almeida J.M.G.C.F."/>
            <person name="Fonseca A."/>
            <person name="Kumar A.A."/>
            <person name="Salojaervi J."/>
            <person name="Overmyer K."/>
            <person name="Hauser P.M."/>
            <person name="Pagni M."/>
        </authorList>
    </citation>
    <scope>NUCLEOTIDE SEQUENCE [LARGE SCALE GENOMIC DNA]</scope>
    <source>
        <strain evidence="12">PYCC 5710 / ATCC 11124 / CBS 356.35 / IMI 108563 / JCM 9778 / NBRC 8474</strain>
    </source>
</reference>
<dbReference type="InterPro" id="IPR040141">
    <property type="entry name" value="ZPR1"/>
</dbReference>
<organism evidence="11 12">
    <name type="scientific">Taphrina deformans (strain PYCC 5710 / ATCC 11124 / CBS 356.35 / IMI 108563 / JCM 9778 / NBRC 8474)</name>
    <name type="common">Peach leaf curl fungus</name>
    <name type="synonym">Lalaria deformans</name>
    <dbReference type="NCBI Taxonomy" id="1097556"/>
    <lineage>
        <taxon>Eukaryota</taxon>
        <taxon>Fungi</taxon>
        <taxon>Dikarya</taxon>
        <taxon>Ascomycota</taxon>
        <taxon>Taphrinomycotina</taxon>
        <taxon>Taphrinomycetes</taxon>
        <taxon>Taphrinales</taxon>
        <taxon>Taphrinaceae</taxon>
        <taxon>Taphrina</taxon>
    </lineage>
</organism>
<proteinExistence type="inferred from homology"/>
<dbReference type="FunFam" id="2.60.120.1040:FF:000001">
    <property type="entry name" value="Zinc finger protein ZPR1"/>
    <property type="match status" value="1"/>
</dbReference>
<evidence type="ECO:0000256" key="1">
    <source>
        <dbReference type="ARBA" id="ARBA00004123"/>
    </source>
</evidence>
<keyword evidence="7" id="KW-0539">Nucleus</keyword>
<dbReference type="SMART" id="SM00709">
    <property type="entry name" value="Zpr1"/>
    <property type="match status" value="2"/>
</dbReference>
<protein>
    <submittedName>
        <fullName evidence="11">Zinc finger protein zpr1</fullName>
    </submittedName>
</protein>
<dbReference type="STRING" id="1097556.R4X934"/>
<keyword evidence="4" id="KW-0677">Repeat</keyword>
<sequence length="458" mass="51079">MTEQQQEETTADQLFATIGEQADNESYDENKVVNEIESLCMNCEENGTTKLLLTVIPFFKEVILMSFECPHCGLKNSEIQSAGQIQEKACRYKLRVNSKTDMDRQIVKSEYCVSKFPELDLEIPAQRGQLTTVEGLLGNVLEDIAIGQDVRQTEQPEAYQRIQDFIEKGKKMIEGDAFPFTIIVDDISGNSWIEPKPADAQNVWSRVEYLRSPAQNARLNLGNPEAPNVDDIQPDEVHTFPASCPSCARPCDTHMKLVDIPHFKEVIIMSTACDDCGYKSNEVKTGGQIPPKGRKITLKVDDADDLALDILKSESCALTVPELALDLHPGTLGGRFTTIEGLLAQVYDELYGRVYSGNNDSREPEENKKWETFLGNLTLAREGKKDFTLILDDPLAGSYLQNPYAPDDNPNMTSEEYERTEEQNEDWGLNDMVTSGYEEDETPAVIEAPDFPAGAPAA</sequence>
<dbReference type="GO" id="GO:0008270">
    <property type="term" value="F:zinc ion binding"/>
    <property type="evidence" value="ECO:0007669"/>
    <property type="project" value="UniProtKB-KW"/>
</dbReference>
<keyword evidence="5" id="KW-0863">Zinc-finger</keyword>
<dbReference type="InterPro" id="IPR004457">
    <property type="entry name" value="Znf_ZPR1"/>
</dbReference>
<evidence type="ECO:0000256" key="6">
    <source>
        <dbReference type="ARBA" id="ARBA00022833"/>
    </source>
</evidence>
<dbReference type="PANTHER" id="PTHR10876">
    <property type="entry name" value="ZINC FINGER PROTEIN ZPR1"/>
    <property type="match status" value="1"/>
</dbReference>
<dbReference type="PANTHER" id="PTHR10876:SF0">
    <property type="entry name" value="ZINC FINGER PROTEIN ZPR1"/>
    <property type="match status" value="1"/>
</dbReference>
<name>R4X934_TAPDE</name>
<evidence type="ECO:0000313" key="12">
    <source>
        <dbReference type="Proteomes" id="UP000013776"/>
    </source>
</evidence>
<dbReference type="Gene3D" id="2.20.25.420">
    <property type="entry name" value="ZPR1, zinc finger domain"/>
    <property type="match status" value="2"/>
</dbReference>
<dbReference type="FunFam" id="2.20.25.420:FF:000002">
    <property type="entry name" value="Zinc finger protein ZPR1"/>
    <property type="match status" value="1"/>
</dbReference>
<accession>R4X934</accession>
<keyword evidence="6" id="KW-0862">Zinc</keyword>
<dbReference type="eggNOG" id="KOG2703">
    <property type="taxonomic scope" value="Eukaryota"/>
</dbReference>
<keyword evidence="12" id="KW-1185">Reference proteome</keyword>
<evidence type="ECO:0000256" key="3">
    <source>
        <dbReference type="ARBA" id="ARBA00022723"/>
    </source>
</evidence>
<comment type="function">
    <text evidence="8">Acts as a protein folding chaperone for elongation factor 1-alpha.</text>
</comment>
<dbReference type="FunFam" id="2.20.25.420:FF:000001">
    <property type="entry name" value="Zinc finger protein ZPR1"/>
    <property type="match status" value="1"/>
</dbReference>
<dbReference type="Pfam" id="PF22794">
    <property type="entry name" value="jr-ZPR1"/>
    <property type="match status" value="2"/>
</dbReference>
<evidence type="ECO:0000259" key="10">
    <source>
        <dbReference type="SMART" id="SM00709"/>
    </source>
</evidence>
<evidence type="ECO:0000313" key="11">
    <source>
        <dbReference type="EMBL" id="CCG82163.1"/>
    </source>
</evidence>
<comment type="subcellular location">
    <subcellularLocation>
        <location evidence="1">Nucleus</location>
    </subcellularLocation>
</comment>
<dbReference type="Proteomes" id="UP000013776">
    <property type="component" value="Unassembled WGS sequence"/>
</dbReference>
<dbReference type="NCBIfam" id="TIGR00310">
    <property type="entry name" value="ZPR1_znf"/>
    <property type="match status" value="2"/>
</dbReference>
<gene>
    <name evidence="11" type="ORF">TAPDE_002108</name>
</gene>
<feature type="region of interest" description="Disordered" evidence="9">
    <location>
        <begin position="398"/>
        <end position="458"/>
    </location>
</feature>
<dbReference type="VEuPathDB" id="FungiDB:TAPDE_002108"/>
<dbReference type="OrthoDB" id="308464at2759"/>
<evidence type="ECO:0000256" key="8">
    <source>
        <dbReference type="ARBA" id="ARBA00054139"/>
    </source>
</evidence>
<dbReference type="GO" id="GO:0005634">
    <property type="term" value="C:nucleus"/>
    <property type="evidence" value="ECO:0007669"/>
    <property type="project" value="UniProtKB-SubCell"/>
</dbReference>
<dbReference type="InterPro" id="IPR056180">
    <property type="entry name" value="ZPR1_jr_dom"/>
</dbReference>
<comment type="similarity">
    <text evidence="2">Belongs to the ZPR1 family.</text>
</comment>
<dbReference type="EMBL" id="CAHR02000072">
    <property type="protein sequence ID" value="CCG82163.1"/>
    <property type="molecule type" value="Genomic_DNA"/>
</dbReference>
<dbReference type="FunFam" id="2.60.120.1040:FF:000003">
    <property type="entry name" value="Zinc finger protein zpr1"/>
    <property type="match status" value="1"/>
</dbReference>
<keyword evidence="3" id="KW-0479">Metal-binding</keyword>
<evidence type="ECO:0000256" key="5">
    <source>
        <dbReference type="ARBA" id="ARBA00022771"/>
    </source>
</evidence>
<evidence type="ECO:0000256" key="4">
    <source>
        <dbReference type="ARBA" id="ARBA00022737"/>
    </source>
</evidence>
<evidence type="ECO:0000256" key="7">
    <source>
        <dbReference type="ARBA" id="ARBA00023242"/>
    </source>
</evidence>
<dbReference type="AlphaFoldDB" id="R4X934"/>
<comment type="caution">
    <text evidence="11">The sequence shown here is derived from an EMBL/GenBank/DDBJ whole genome shotgun (WGS) entry which is preliminary data.</text>
</comment>
<dbReference type="InterPro" id="IPR042452">
    <property type="entry name" value="ZPR1_Znf1/2"/>
</dbReference>
<evidence type="ECO:0000256" key="9">
    <source>
        <dbReference type="SAM" id="MobiDB-lite"/>
    </source>
</evidence>
<feature type="domain" description="Zinc finger ZPR1-type" evidence="10">
    <location>
        <begin position="242"/>
        <end position="402"/>
    </location>
</feature>